<evidence type="ECO:0000256" key="1">
    <source>
        <dbReference type="SAM" id="MobiDB-lite"/>
    </source>
</evidence>
<dbReference type="AlphaFoldDB" id="A0A843UA31"/>
<organism evidence="2 3">
    <name type="scientific">Colocasia esculenta</name>
    <name type="common">Wild taro</name>
    <name type="synonym">Arum esculentum</name>
    <dbReference type="NCBI Taxonomy" id="4460"/>
    <lineage>
        <taxon>Eukaryota</taxon>
        <taxon>Viridiplantae</taxon>
        <taxon>Streptophyta</taxon>
        <taxon>Embryophyta</taxon>
        <taxon>Tracheophyta</taxon>
        <taxon>Spermatophyta</taxon>
        <taxon>Magnoliopsida</taxon>
        <taxon>Liliopsida</taxon>
        <taxon>Araceae</taxon>
        <taxon>Aroideae</taxon>
        <taxon>Colocasieae</taxon>
        <taxon>Colocasia</taxon>
    </lineage>
</organism>
<keyword evidence="3" id="KW-1185">Reference proteome</keyword>
<feature type="non-terminal residue" evidence="2">
    <location>
        <position position="101"/>
    </location>
</feature>
<proteinExistence type="predicted"/>
<evidence type="ECO:0000313" key="3">
    <source>
        <dbReference type="Proteomes" id="UP000652761"/>
    </source>
</evidence>
<feature type="region of interest" description="Disordered" evidence="1">
    <location>
        <begin position="33"/>
        <end position="101"/>
    </location>
</feature>
<gene>
    <name evidence="2" type="ORF">Taro_011118</name>
</gene>
<dbReference type="Proteomes" id="UP000652761">
    <property type="component" value="Unassembled WGS sequence"/>
</dbReference>
<sequence length="101" mass="10415">MLRIAQLPVHVDERRRDVSILVVAKDDGLLVQAAGKRGGSQRSAPPAAGRGRRGGRGRRRGRPRRLMRASRHGSGLGEVTVMTGGGDAGGGAATAAAVRGL</sequence>
<evidence type="ECO:0000313" key="2">
    <source>
        <dbReference type="EMBL" id="MQL78694.1"/>
    </source>
</evidence>
<dbReference type="EMBL" id="NMUH01000413">
    <property type="protein sequence ID" value="MQL78694.1"/>
    <property type="molecule type" value="Genomic_DNA"/>
</dbReference>
<comment type="caution">
    <text evidence="2">The sequence shown here is derived from an EMBL/GenBank/DDBJ whole genome shotgun (WGS) entry which is preliminary data.</text>
</comment>
<feature type="compositionally biased region" description="Basic residues" evidence="1">
    <location>
        <begin position="50"/>
        <end position="71"/>
    </location>
</feature>
<reference evidence="2" key="1">
    <citation type="submission" date="2017-07" db="EMBL/GenBank/DDBJ databases">
        <title>Taro Niue Genome Assembly and Annotation.</title>
        <authorList>
            <person name="Atibalentja N."/>
            <person name="Keating K."/>
            <person name="Fields C.J."/>
        </authorList>
    </citation>
    <scope>NUCLEOTIDE SEQUENCE</scope>
    <source>
        <strain evidence="2">Niue_2</strain>
        <tissue evidence="2">Leaf</tissue>
    </source>
</reference>
<name>A0A843UA31_COLES</name>
<feature type="compositionally biased region" description="Gly residues" evidence="1">
    <location>
        <begin position="83"/>
        <end position="92"/>
    </location>
</feature>
<protein>
    <submittedName>
        <fullName evidence="2">Uncharacterized protein</fullName>
    </submittedName>
</protein>
<accession>A0A843UA31</accession>